<evidence type="ECO:0000313" key="5">
    <source>
        <dbReference type="EMBL" id="AWW31022.1"/>
    </source>
</evidence>
<dbReference type="Gene3D" id="1.10.10.60">
    <property type="entry name" value="Homeodomain-like"/>
    <property type="match status" value="2"/>
</dbReference>
<dbReference type="KEGG" id="est:DN752_13310"/>
<dbReference type="AlphaFoldDB" id="A0A2Z4IIQ9"/>
<sequence length="332" mass="37528">MKHVTILVPKGHFSVVNIEGTHHIFSWVNQWLAQSGRSPYFDIQLAGLSKPALQSTGLYEINPGRLISEVHKTDLIVIPAVHGDIDQVLEDNRPFIPWIINQYKAGAEVASLCIGAFLLAETGLLDGKKVATHWQFANDFRQRFSRAIMVDDKILTDSDGVYTSGGAFSFTSLLVYLIEKFQGREAAVLAAKSFMIDIDRNSQSPFILFSGQKEHHDDAVLNAQKFIEDNFQERVTVDDLASKFGVGRRSFERRFKQATSNTVVEYMQRVKIEAAKKEFEKAHKNVSEVMYDVGYSDTKAFRTVFRKITGLSPVQYRNKYAPQEVKKALLSK</sequence>
<dbReference type="OrthoDB" id="9803764at2"/>
<proteinExistence type="predicted"/>
<evidence type="ECO:0000256" key="1">
    <source>
        <dbReference type="ARBA" id="ARBA00023015"/>
    </source>
</evidence>
<keyword evidence="3" id="KW-0804">Transcription</keyword>
<dbReference type="PANTHER" id="PTHR43130:SF11">
    <property type="entry name" value="TRANSCRIPTIONAL REGULATORY PROTEIN"/>
    <property type="match status" value="1"/>
</dbReference>
<dbReference type="Gene3D" id="3.40.50.880">
    <property type="match status" value="1"/>
</dbReference>
<reference evidence="5 6" key="1">
    <citation type="submission" date="2018-06" db="EMBL/GenBank/DDBJ databases">
        <title>Echinicola strongylocentroti sp. nov., isolated from a sea urchin Strongylocentrotus intermedius.</title>
        <authorList>
            <person name="Bae S.S."/>
        </authorList>
    </citation>
    <scope>NUCLEOTIDE SEQUENCE [LARGE SCALE GENOMIC DNA]</scope>
    <source>
        <strain evidence="5 6">MEBiC08714</strain>
    </source>
</reference>
<dbReference type="Pfam" id="PF12833">
    <property type="entry name" value="HTH_18"/>
    <property type="match status" value="1"/>
</dbReference>
<evidence type="ECO:0000256" key="3">
    <source>
        <dbReference type="ARBA" id="ARBA00023163"/>
    </source>
</evidence>
<dbReference type="PROSITE" id="PS01124">
    <property type="entry name" value="HTH_ARAC_FAMILY_2"/>
    <property type="match status" value="1"/>
</dbReference>
<dbReference type="CDD" id="cd03138">
    <property type="entry name" value="GATase1_AraC_2"/>
    <property type="match status" value="1"/>
</dbReference>
<keyword evidence="1" id="KW-0805">Transcription regulation</keyword>
<dbReference type="InterPro" id="IPR002818">
    <property type="entry name" value="DJ-1/PfpI"/>
</dbReference>
<evidence type="ECO:0000259" key="4">
    <source>
        <dbReference type="PROSITE" id="PS01124"/>
    </source>
</evidence>
<accession>A0A2Z4IIQ9</accession>
<feature type="domain" description="HTH araC/xylS-type" evidence="4">
    <location>
        <begin position="221"/>
        <end position="319"/>
    </location>
</feature>
<protein>
    <submittedName>
        <fullName evidence="5">AraC family transcriptional regulator</fullName>
    </submittedName>
</protein>
<dbReference type="RefSeq" id="WP_112784399.1">
    <property type="nucleotide sequence ID" value="NZ_CP030041.1"/>
</dbReference>
<dbReference type="InterPro" id="IPR009057">
    <property type="entry name" value="Homeodomain-like_sf"/>
</dbReference>
<dbReference type="SMART" id="SM00342">
    <property type="entry name" value="HTH_ARAC"/>
    <property type="match status" value="1"/>
</dbReference>
<dbReference type="PANTHER" id="PTHR43130">
    <property type="entry name" value="ARAC-FAMILY TRANSCRIPTIONAL REGULATOR"/>
    <property type="match status" value="1"/>
</dbReference>
<evidence type="ECO:0000256" key="2">
    <source>
        <dbReference type="ARBA" id="ARBA00023125"/>
    </source>
</evidence>
<dbReference type="GO" id="GO:0043565">
    <property type="term" value="F:sequence-specific DNA binding"/>
    <property type="evidence" value="ECO:0007669"/>
    <property type="project" value="InterPro"/>
</dbReference>
<gene>
    <name evidence="5" type="ORF">DN752_13310</name>
</gene>
<dbReference type="EMBL" id="CP030041">
    <property type="protein sequence ID" value="AWW31022.1"/>
    <property type="molecule type" value="Genomic_DNA"/>
</dbReference>
<name>A0A2Z4IIQ9_9BACT</name>
<keyword evidence="2" id="KW-0238">DNA-binding</keyword>
<evidence type="ECO:0000313" key="6">
    <source>
        <dbReference type="Proteomes" id="UP000248688"/>
    </source>
</evidence>
<dbReference type="GO" id="GO:0003700">
    <property type="term" value="F:DNA-binding transcription factor activity"/>
    <property type="evidence" value="ECO:0007669"/>
    <property type="project" value="InterPro"/>
</dbReference>
<dbReference type="Proteomes" id="UP000248688">
    <property type="component" value="Chromosome"/>
</dbReference>
<dbReference type="InterPro" id="IPR020449">
    <property type="entry name" value="Tscrpt_reg_AraC-type_HTH"/>
</dbReference>
<dbReference type="PRINTS" id="PR00032">
    <property type="entry name" value="HTHARAC"/>
</dbReference>
<dbReference type="InterPro" id="IPR018060">
    <property type="entry name" value="HTH_AraC"/>
</dbReference>
<dbReference type="InterPro" id="IPR029062">
    <property type="entry name" value="Class_I_gatase-like"/>
</dbReference>
<keyword evidence="6" id="KW-1185">Reference proteome</keyword>
<dbReference type="SUPFAM" id="SSF46689">
    <property type="entry name" value="Homeodomain-like"/>
    <property type="match status" value="2"/>
</dbReference>
<organism evidence="5 6">
    <name type="scientific">Echinicola strongylocentroti</name>
    <dbReference type="NCBI Taxonomy" id="1795355"/>
    <lineage>
        <taxon>Bacteria</taxon>
        <taxon>Pseudomonadati</taxon>
        <taxon>Bacteroidota</taxon>
        <taxon>Cytophagia</taxon>
        <taxon>Cytophagales</taxon>
        <taxon>Cyclobacteriaceae</taxon>
        <taxon>Echinicola</taxon>
    </lineage>
</organism>
<dbReference type="Pfam" id="PF01965">
    <property type="entry name" value="DJ-1_PfpI"/>
    <property type="match status" value="1"/>
</dbReference>
<dbReference type="SUPFAM" id="SSF52317">
    <property type="entry name" value="Class I glutamine amidotransferase-like"/>
    <property type="match status" value="1"/>
</dbReference>
<dbReference type="InterPro" id="IPR052158">
    <property type="entry name" value="INH-QAR"/>
</dbReference>